<reference evidence="2" key="1">
    <citation type="submission" date="2018-05" db="EMBL/GenBank/DDBJ databases">
        <authorList>
            <person name="Lanie J.A."/>
            <person name="Ng W.-L."/>
            <person name="Kazmierczak K.M."/>
            <person name="Andrzejewski T.M."/>
            <person name="Davidsen T.M."/>
            <person name="Wayne K.J."/>
            <person name="Tettelin H."/>
            <person name="Glass J.I."/>
            <person name="Rusch D."/>
            <person name="Podicherti R."/>
            <person name="Tsui H.-C.T."/>
            <person name="Winkler M.E."/>
        </authorList>
    </citation>
    <scope>NUCLEOTIDE SEQUENCE</scope>
</reference>
<gene>
    <name evidence="2" type="ORF">METZ01_LOCUS97062</name>
</gene>
<organism evidence="2">
    <name type="scientific">marine metagenome</name>
    <dbReference type="NCBI Taxonomy" id="408172"/>
    <lineage>
        <taxon>unclassified sequences</taxon>
        <taxon>metagenomes</taxon>
        <taxon>ecological metagenomes</taxon>
    </lineage>
</organism>
<sequence>MEQFIRSDEYYLQDASVIVLFYLHFRLLIYWTESQVIYIRKKD</sequence>
<evidence type="ECO:0000313" key="2">
    <source>
        <dbReference type="EMBL" id="SVA44208.1"/>
    </source>
</evidence>
<accession>A0A381VWR0</accession>
<dbReference type="AlphaFoldDB" id="A0A381VWR0"/>
<evidence type="ECO:0000256" key="1">
    <source>
        <dbReference type="SAM" id="Phobius"/>
    </source>
</evidence>
<name>A0A381VWR0_9ZZZZ</name>
<proteinExistence type="predicted"/>
<protein>
    <submittedName>
        <fullName evidence="2">Uncharacterized protein</fullName>
    </submittedName>
</protein>
<keyword evidence="1" id="KW-0812">Transmembrane</keyword>
<feature type="transmembrane region" description="Helical" evidence="1">
    <location>
        <begin position="15"/>
        <end position="32"/>
    </location>
</feature>
<keyword evidence="1" id="KW-0472">Membrane</keyword>
<keyword evidence="1" id="KW-1133">Transmembrane helix</keyword>
<dbReference type="EMBL" id="UINC01009888">
    <property type="protein sequence ID" value="SVA44208.1"/>
    <property type="molecule type" value="Genomic_DNA"/>
</dbReference>